<gene>
    <name evidence="2" type="ORF">g.54682</name>
</gene>
<dbReference type="SUPFAM" id="SSF48726">
    <property type="entry name" value="Immunoglobulin"/>
    <property type="match status" value="2"/>
</dbReference>
<reference evidence="2" key="1">
    <citation type="submission" date="2015-11" db="EMBL/GenBank/DDBJ databases">
        <title>De novo transcriptome assembly of four potential Pierce s Disease insect vectors from Arizona vineyards.</title>
        <authorList>
            <person name="Tassone E.E."/>
        </authorList>
    </citation>
    <scope>NUCLEOTIDE SEQUENCE</scope>
</reference>
<dbReference type="SMART" id="SM00409">
    <property type="entry name" value="IG"/>
    <property type="match status" value="2"/>
</dbReference>
<accession>A0A1B6LKB4</accession>
<evidence type="ECO:0000259" key="1">
    <source>
        <dbReference type="PROSITE" id="PS50835"/>
    </source>
</evidence>
<organism evidence="2">
    <name type="scientific">Graphocephala atropunctata</name>
    <dbReference type="NCBI Taxonomy" id="36148"/>
    <lineage>
        <taxon>Eukaryota</taxon>
        <taxon>Metazoa</taxon>
        <taxon>Ecdysozoa</taxon>
        <taxon>Arthropoda</taxon>
        <taxon>Hexapoda</taxon>
        <taxon>Insecta</taxon>
        <taxon>Pterygota</taxon>
        <taxon>Neoptera</taxon>
        <taxon>Paraneoptera</taxon>
        <taxon>Hemiptera</taxon>
        <taxon>Auchenorrhyncha</taxon>
        <taxon>Membracoidea</taxon>
        <taxon>Cicadellidae</taxon>
        <taxon>Cicadellinae</taxon>
        <taxon>Cicadellini</taxon>
        <taxon>Graphocephala</taxon>
    </lineage>
</organism>
<dbReference type="InterPro" id="IPR036179">
    <property type="entry name" value="Ig-like_dom_sf"/>
</dbReference>
<sequence length="274" mass="30350">CLEPLGGNVTPAPTMLPWIQIILVLYFRGDASGLRGLRLVIPEAVRSGEMVRLACNYDLEGAFLYSIKWYREDEEFYRYLPKEAPPTRVFPLPGVHVDVSTSDDRIVTLLNVDRRSTGTFKCEVSADAPLFHTEIQSAALRVVDVPVGEPEIATDKLRYASGEQIQVNCTAPPSHPAVNITWYLNNHQEKAEYTVASLGGLEQALSVLSLEADTGKLSLRCEATMYHLYHGVRELELWQDSPRPASVLGPSHSGETRQTSGLLILLSMMLVAAR</sequence>
<dbReference type="PANTHER" id="PTHR21261">
    <property type="entry name" value="BEAT PROTEIN"/>
    <property type="match status" value="1"/>
</dbReference>
<feature type="non-terminal residue" evidence="2">
    <location>
        <position position="1"/>
    </location>
</feature>
<name>A0A1B6LKB4_9HEMI</name>
<feature type="domain" description="Ig-like" evidence="1">
    <location>
        <begin position="150"/>
        <end position="224"/>
    </location>
</feature>
<dbReference type="InterPro" id="IPR007110">
    <property type="entry name" value="Ig-like_dom"/>
</dbReference>
<dbReference type="InterPro" id="IPR013783">
    <property type="entry name" value="Ig-like_fold"/>
</dbReference>
<dbReference type="AlphaFoldDB" id="A0A1B6LKB4"/>
<dbReference type="InterPro" id="IPR003599">
    <property type="entry name" value="Ig_sub"/>
</dbReference>
<evidence type="ECO:0000313" key="2">
    <source>
        <dbReference type="EMBL" id="JAT24141.1"/>
    </source>
</evidence>
<feature type="domain" description="Ig-like" evidence="1">
    <location>
        <begin position="17"/>
        <end position="136"/>
    </location>
</feature>
<proteinExistence type="predicted"/>
<dbReference type="FunFam" id="2.60.40.10:FF:000437">
    <property type="entry name" value="Beat-IIIc, isoform A"/>
    <property type="match status" value="1"/>
</dbReference>
<protein>
    <recommendedName>
        <fullName evidence="1">Ig-like domain-containing protein</fullName>
    </recommendedName>
</protein>
<dbReference type="EMBL" id="GEBQ01015836">
    <property type="protein sequence ID" value="JAT24141.1"/>
    <property type="molecule type" value="Transcribed_RNA"/>
</dbReference>
<dbReference type="PROSITE" id="PS50835">
    <property type="entry name" value="IG_LIKE"/>
    <property type="match status" value="2"/>
</dbReference>
<dbReference type="Gene3D" id="2.60.40.10">
    <property type="entry name" value="Immunoglobulins"/>
    <property type="match status" value="2"/>
</dbReference>
<dbReference type="PANTHER" id="PTHR21261:SF17">
    <property type="entry name" value="BEAT VI"/>
    <property type="match status" value="1"/>
</dbReference>